<dbReference type="GO" id="GO:0006508">
    <property type="term" value="P:proteolysis"/>
    <property type="evidence" value="ECO:0007669"/>
    <property type="project" value="UniProtKB-KW"/>
</dbReference>
<dbReference type="NCBIfam" id="TIGR00706">
    <property type="entry name" value="SppA_dom"/>
    <property type="match status" value="1"/>
</dbReference>
<reference evidence="6" key="1">
    <citation type="submission" date="2019-01" db="EMBL/GenBank/DDBJ databases">
        <authorList>
            <consortium name="Genoscope - CEA"/>
            <person name="William W."/>
        </authorList>
    </citation>
    <scope>NUCLEOTIDE SEQUENCE</scope>
    <source>
        <strain evidence="6">CR-1</strain>
    </source>
</reference>
<accession>A0A484HHJ1</accession>
<dbReference type="InterPro" id="IPR029045">
    <property type="entry name" value="ClpP/crotonase-like_dom_sf"/>
</dbReference>
<proteinExistence type="inferred from homology"/>
<dbReference type="Pfam" id="PF01343">
    <property type="entry name" value="Peptidase_S49"/>
    <property type="match status" value="1"/>
</dbReference>
<evidence type="ECO:0000259" key="5">
    <source>
        <dbReference type="Pfam" id="PF01343"/>
    </source>
</evidence>
<comment type="similarity">
    <text evidence="1">Belongs to the peptidase S49 family.</text>
</comment>
<keyword evidence="4" id="KW-0720">Serine protease</keyword>
<evidence type="ECO:0000313" key="6">
    <source>
        <dbReference type="EMBL" id="VEN73931.1"/>
    </source>
</evidence>
<dbReference type="CDD" id="cd07023">
    <property type="entry name" value="S49_Sppa_N_C"/>
    <property type="match status" value="1"/>
</dbReference>
<gene>
    <name evidence="6" type="ORF">EPICR_20402</name>
</gene>
<dbReference type="InterPro" id="IPR047272">
    <property type="entry name" value="S49_SppA_C"/>
</dbReference>
<feature type="domain" description="Peptidase S49" evidence="5">
    <location>
        <begin position="105"/>
        <end position="252"/>
    </location>
</feature>
<dbReference type="PANTHER" id="PTHR42987">
    <property type="entry name" value="PEPTIDASE S49"/>
    <property type="match status" value="1"/>
</dbReference>
<dbReference type="InterPro" id="IPR002142">
    <property type="entry name" value="Peptidase_S49"/>
</dbReference>
<evidence type="ECO:0000256" key="4">
    <source>
        <dbReference type="ARBA" id="ARBA00022825"/>
    </source>
</evidence>
<evidence type="ECO:0000256" key="1">
    <source>
        <dbReference type="ARBA" id="ARBA00008683"/>
    </source>
</evidence>
<sequence length="307" mass="33426">MFSRRHPFLFFMIVFAAIIMGGILGIRIVSALSPSDSGYHYPAGSGGEKIGVIEVSGVIAESRDIVFRLKRFREDDSIRAVVLRVDSPGGGAAPSQEICREVEKTAQKKKVVASMGAIATSGGYYIASSAHGIMANPGTITGSIGVIMGFMNYEELLKKIGLKSFVIKSGRYKDTGSPARPMRPGEKQILQDFSDSIHRQFIRAVARGRKMPVEKVEKISDGRIFSGLKAREIGLVDRMGNLEDAIQWAGEMSGAKGKITPIYPREDEDFFRRFLKMSAKEIAGRIMGEVAGAGNPRAGYLYLPPGE</sequence>
<keyword evidence="2" id="KW-0645">Protease</keyword>
<evidence type="ECO:0000256" key="3">
    <source>
        <dbReference type="ARBA" id="ARBA00022801"/>
    </source>
</evidence>
<dbReference type="InterPro" id="IPR004635">
    <property type="entry name" value="Pept_S49_SppA"/>
</dbReference>
<dbReference type="Gene3D" id="6.20.330.10">
    <property type="match status" value="1"/>
</dbReference>
<name>A0A484HHJ1_9BACT</name>
<evidence type="ECO:0000256" key="2">
    <source>
        <dbReference type="ARBA" id="ARBA00022670"/>
    </source>
</evidence>
<keyword evidence="3" id="KW-0378">Hydrolase</keyword>
<dbReference type="Gene3D" id="3.90.226.10">
    <property type="entry name" value="2-enoyl-CoA Hydratase, Chain A, domain 1"/>
    <property type="match status" value="1"/>
</dbReference>
<protein>
    <submittedName>
        <fullName evidence="6">Signal peptidase</fullName>
    </submittedName>
</protein>
<dbReference type="AlphaFoldDB" id="A0A484HHJ1"/>
<dbReference type="GO" id="GO:0008236">
    <property type="term" value="F:serine-type peptidase activity"/>
    <property type="evidence" value="ECO:0007669"/>
    <property type="project" value="UniProtKB-KW"/>
</dbReference>
<dbReference type="PANTHER" id="PTHR42987:SF7">
    <property type="entry name" value="SIGNAL PEPTIDE PEPTIDASE SPPA-RELATED"/>
    <property type="match status" value="1"/>
</dbReference>
<dbReference type="EMBL" id="CAACVI010000012">
    <property type="protein sequence ID" value="VEN73931.1"/>
    <property type="molecule type" value="Genomic_DNA"/>
</dbReference>
<organism evidence="6">
    <name type="scientific">uncultured Desulfobacteraceae bacterium</name>
    <dbReference type="NCBI Taxonomy" id="218296"/>
    <lineage>
        <taxon>Bacteria</taxon>
        <taxon>Pseudomonadati</taxon>
        <taxon>Thermodesulfobacteriota</taxon>
        <taxon>Desulfobacteria</taxon>
        <taxon>Desulfobacterales</taxon>
        <taxon>Desulfobacteraceae</taxon>
        <taxon>environmental samples</taxon>
    </lineage>
</organism>
<dbReference type="SUPFAM" id="SSF52096">
    <property type="entry name" value="ClpP/crotonase"/>
    <property type="match status" value="1"/>
</dbReference>